<dbReference type="Pfam" id="PF00589">
    <property type="entry name" value="Phage_integrase"/>
    <property type="match status" value="1"/>
</dbReference>
<evidence type="ECO:0000259" key="6">
    <source>
        <dbReference type="PROSITE" id="PS51898"/>
    </source>
</evidence>
<evidence type="ECO:0000256" key="4">
    <source>
        <dbReference type="ARBA" id="ARBA00023172"/>
    </source>
</evidence>
<evidence type="ECO:0000256" key="1">
    <source>
        <dbReference type="ARBA" id="ARBA00008857"/>
    </source>
</evidence>
<keyword evidence="2" id="KW-0229">DNA integration</keyword>
<dbReference type="PROSITE" id="PS51900">
    <property type="entry name" value="CB"/>
    <property type="match status" value="1"/>
</dbReference>
<dbReference type="Gene3D" id="1.10.443.10">
    <property type="entry name" value="Intergrase catalytic core"/>
    <property type="match status" value="1"/>
</dbReference>
<dbReference type="PANTHER" id="PTHR30349:SF41">
    <property type="entry name" value="INTEGRASE_RECOMBINASE PROTEIN MJ0367-RELATED"/>
    <property type="match status" value="1"/>
</dbReference>
<dbReference type="PANTHER" id="PTHR30349">
    <property type="entry name" value="PHAGE INTEGRASE-RELATED"/>
    <property type="match status" value="1"/>
</dbReference>
<dbReference type="NCBIfam" id="NF002331">
    <property type="entry name" value="PRK01287.1"/>
    <property type="match status" value="1"/>
</dbReference>
<evidence type="ECO:0000313" key="9">
    <source>
        <dbReference type="Proteomes" id="UP001554427"/>
    </source>
</evidence>
<evidence type="ECO:0000256" key="2">
    <source>
        <dbReference type="ARBA" id="ARBA00022908"/>
    </source>
</evidence>
<keyword evidence="4" id="KW-0233">DNA recombination</keyword>
<dbReference type="Gene3D" id="1.10.150.130">
    <property type="match status" value="1"/>
</dbReference>
<accession>A0ABV3MV50</accession>
<dbReference type="RefSeq" id="WP_367024423.1">
    <property type="nucleotide sequence ID" value="NZ_JBFDAH010000058.1"/>
</dbReference>
<proteinExistence type="inferred from homology"/>
<comment type="similarity">
    <text evidence="1">Belongs to the 'phage' integrase family.</text>
</comment>
<feature type="domain" description="Tyr recombinase" evidence="6">
    <location>
        <begin position="133"/>
        <end position="317"/>
    </location>
</feature>
<reference evidence="8 9" key="1">
    <citation type="submission" date="2024-06" db="EMBL/GenBank/DDBJ databases">
        <title>Aliikangiella maris sp. nov., sp. nov., a phycosphere bacterium isolated from seawater and ecosystem role in Phaeocystis globosa blooms.</title>
        <authorList>
            <person name="Li F."/>
        </authorList>
    </citation>
    <scope>NUCLEOTIDE SEQUENCE [LARGE SCALE GENOMIC DNA]</scope>
    <source>
        <strain evidence="8 9">GXAS 306</strain>
    </source>
</reference>
<dbReference type="Pfam" id="PF13495">
    <property type="entry name" value="Phage_int_SAM_4"/>
    <property type="match status" value="1"/>
</dbReference>
<evidence type="ECO:0000313" key="8">
    <source>
        <dbReference type="EMBL" id="MEW4368072.1"/>
    </source>
</evidence>
<keyword evidence="9" id="KW-1185">Reference proteome</keyword>
<dbReference type="PROSITE" id="PS51898">
    <property type="entry name" value="TYR_RECOMBINASE"/>
    <property type="match status" value="1"/>
</dbReference>
<dbReference type="CDD" id="cd00798">
    <property type="entry name" value="INT_XerDC_C"/>
    <property type="match status" value="1"/>
</dbReference>
<dbReference type="InterPro" id="IPR010998">
    <property type="entry name" value="Integrase_recombinase_N"/>
</dbReference>
<dbReference type="InterPro" id="IPR013762">
    <property type="entry name" value="Integrase-like_cat_sf"/>
</dbReference>
<dbReference type="SUPFAM" id="SSF56349">
    <property type="entry name" value="DNA breaking-rejoining enzymes"/>
    <property type="match status" value="1"/>
</dbReference>
<dbReference type="InterPro" id="IPR002104">
    <property type="entry name" value="Integrase_catalytic"/>
</dbReference>
<dbReference type="InterPro" id="IPR044068">
    <property type="entry name" value="CB"/>
</dbReference>
<feature type="domain" description="Core-binding (CB)" evidence="7">
    <location>
        <begin position="20"/>
        <end position="111"/>
    </location>
</feature>
<dbReference type="Proteomes" id="UP001554427">
    <property type="component" value="Unassembled WGS sequence"/>
</dbReference>
<dbReference type="InterPro" id="IPR050090">
    <property type="entry name" value="Tyrosine_recombinase_XerCD"/>
</dbReference>
<protein>
    <submittedName>
        <fullName evidence="8">Site-specific tyrosine recombinase XerC</fullName>
    </submittedName>
</protein>
<organism evidence="8 9">
    <name type="scientific">Aliikangiella maris</name>
    <dbReference type="NCBI Taxonomy" id="3162458"/>
    <lineage>
        <taxon>Bacteria</taxon>
        <taxon>Pseudomonadati</taxon>
        <taxon>Pseudomonadota</taxon>
        <taxon>Gammaproteobacteria</taxon>
        <taxon>Oceanospirillales</taxon>
        <taxon>Pleioneaceae</taxon>
        <taxon>Aliikangiella</taxon>
    </lineage>
</organism>
<dbReference type="EMBL" id="JBFDAH010000058">
    <property type="protein sequence ID" value="MEW4368072.1"/>
    <property type="molecule type" value="Genomic_DNA"/>
</dbReference>
<gene>
    <name evidence="8" type="primary">xerC</name>
    <name evidence="8" type="ORF">ABVT42_21570</name>
</gene>
<evidence type="ECO:0000256" key="3">
    <source>
        <dbReference type="ARBA" id="ARBA00023125"/>
    </source>
</evidence>
<dbReference type="InterPro" id="IPR004107">
    <property type="entry name" value="Integrase_SAM-like_N"/>
</dbReference>
<comment type="caution">
    <text evidence="8">The sequence shown here is derived from an EMBL/GenBank/DDBJ whole genome shotgun (WGS) entry which is preliminary data.</text>
</comment>
<evidence type="ECO:0000259" key="7">
    <source>
        <dbReference type="PROSITE" id="PS51900"/>
    </source>
</evidence>
<sequence length="328" mass="38315">MPRKGTTLTKKSYGDLSDSNGLAAYRERYLEWMGIRNYSDKSKESRELYINYFIQWCEERGLTQPAEITKQIIERYQRYLYHYRKENGEPLSFQSQHSRLGALRAFFKYLSKQNYTLYNPAADIELPKLEKRLPKHVLTVEEVNIILNIPDLNTAIGLRDRAILEVFYSTGIRRSELINLRLYDLDRERGTLMVRLGKGNKDRMVPIGQRAINWCDKYLMEVRPQLYTGADEETLFLTHLGESFTPARMSQVVRNLIKKSDIGKSGSCHLFRHTMATQMLENGADIRYIQEMLGHAKVDTTQIYTQVSIRRLKEIHDATHPAKNKPEL</sequence>
<dbReference type="InterPro" id="IPR011010">
    <property type="entry name" value="DNA_brk_join_enz"/>
</dbReference>
<evidence type="ECO:0000256" key="5">
    <source>
        <dbReference type="PROSITE-ProRule" id="PRU01248"/>
    </source>
</evidence>
<keyword evidence="3 5" id="KW-0238">DNA-binding</keyword>
<name>A0ABV3MV50_9GAMM</name>